<evidence type="ECO:0000256" key="7">
    <source>
        <dbReference type="ARBA" id="ARBA00023102"/>
    </source>
</evidence>
<dbReference type="InterPro" id="IPR013785">
    <property type="entry name" value="Aldolase_TIM"/>
</dbReference>
<sequence>MLIIPAIDIKEGKCVRLYQGNFQKETLYNDDPLKVATNWQKQGAKLLHLVDLNGAESGKIKHLKLIAEIVKKVSIPIEVGGGIRNLETIKELFDTGVEKVILTTLAYENPGLLKKVCGQYGEKILVSIDVRDGFLSIKGWQEKTKVKAVDFARRMQETGVKGFIYTDIKRDGTLFGTNLDEIKKFATSIGGKLVASGGISNVDDIRRIKDLRLPNLTGVIVGKALYTKAISLKKAIAVANE</sequence>
<dbReference type="InterPro" id="IPR044524">
    <property type="entry name" value="Isoase_HisA-like"/>
</dbReference>
<dbReference type="FunFam" id="3.20.20.70:FF:000009">
    <property type="entry name" value="1-(5-phosphoribosyl)-5-[(5-phosphoribosylamino)methylideneamino] imidazole-4-carboxamide isomerase"/>
    <property type="match status" value="1"/>
</dbReference>
<evidence type="ECO:0000256" key="1">
    <source>
        <dbReference type="ARBA" id="ARBA00000901"/>
    </source>
</evidence>
<comment type="caution">
    <text evidence="12">The sequence shown here is derived from an EMBL/GenBank/DDBJ whole genome shotgun (WGS) entry which is preliminary data.</text>
</comment>
<keyword evidence="5 9" id="KW-0963">Cytoplasm</keyword>
<evidence type="ECO:0000256" key="4">
    <source>
        <dbReference type="ARBA" id="ARBA00009667"/>
    </source>
</evidence>
<dbReference type="InterPro" id="IPR023016">
    <property type="entry name" value="HisA/PriA"/>
</dbReference>
<dbReference type="InterPro" id="IPR006062">
    <property type="entry name" value="His_biosynth"/>
</dbReference>
<dbReference type="UniPathway" id="UPA00031">
    <property type="reaction ID" value="UER00009"/>
</dbReference>
<keyword evidence="6 9" id="KW-0028">Amino-acid biosynthesis</keyword>
<evidence type="ECO:0000313" key="13">
    <source>
        <dbReference type="Proteomes" id="UP000230025"/>
    </source>
</evidence>
<dbReference type="InterPro" id="IPR006063">
    <property type="entry name" value="HisA_bact_arch"/>
</dbReference>
<dbReference type="GO" id="GO:0000105">
    <property type="term" value="P:L-histidine biosynthetic process"/>
    <property type="evidence" value="ECO:0007669"/>
    <property type="project" value="UniProtKB-UniRule"/>
</dbReference>
<evidence type="ECO:0000256" key="11">
    <source>
        <dbReference type="RuleBase" id="RU003658"/>
    </source>
</evidence>
<gene>
    <name evidence="9 12" type="primary">hisA</name>
    <name evidence="12" type="ORF">COW28_04265</name>
</gene>
<evidence type="ECO:0000256" key="10">
    <source>
        <dbReference type="RuleBase" id="RU003657"/>
    </source>
</evidence>
<evidence type="ECO:0000256" key="8">
    <source>
        <dbReference type="ARBA" id="ARBA00023235"/>
    </source>
</evidence>
<dbReference type="Proteomes" id="UP000230025">
    <property type="component" value="Unassembled WGS sequence"/>
</dbReference>
<name>A0A2M7GYE7_9BACT</name>
<dbReference type="EC" id="5.3.1.16" evidence="9 11"/>
<accession>A0A2M7GYE7</accession>
<comment type="pathway">
    <text evidence="3 9 11">Amino-acid biosynthesis; L-histidine biosynthesis; L-histidine from 5-phospho-alpha-D-ribose 1-diphosphate: step 4/9.</text>
</comment>
<evidence type="ECO:0000256" key="9">
    <source>
        <dbReference type="HAMAP-Rule" id="MF_01014"/>
    </source>
</evidence>
<dbReference type="Pfam" id="PF00977">
    <property type="entry name" value="His_biosynth"/>
    <property type="match status" value="1"/>
</dbReference>
<proteinExistence type="inferred from homology"/>
<comment type="subcellular location">
    <subcellularLocation>
        <location evidence="2 9 11">Cytoplasm</location>
    </subcellularLocation>
</comment>
<feature type="active site" description="Proton donor" evidence="9">
    <location>
        <position position="129"/>
    </location>
</feature>
<dbReference type="PANTHER" id="PTHR43090">
    <property type="entry name" value="1-(5-PHOSPHORIBOSYL)-5-[(5-PHOSPHORIBOSYLAMINO)METHYLIDENEAMINO] IMIDAZOLE-4-CARBOXAMIDE ISOMERASE"/>
    <property type="match status" value="1"/>
</dbReference>
<dbReference type="EMBL" id="PFFY01000201">
    <property type="protein sequence ID" value="PIW33279.1"/>
    <property type="molecule type" value="Genomic_DNA"/>
</dbReference>
<dbReference type="AlphaFoldDB" id="A0A2M7GYE7"/>
<evidence type="ECO:0000256" key="6">
    <source>
        <dbReference type="ARBA" id="ARBA00022605"/>
    </source>
</evidence>
<feature type="active site" description="Proton acceptor" evidence="9">
    <location>
        <position position="8"/>
    </location>
</feature>
<dbReference type="NCBIfam" id="TIGR00007">
    <property type="entry name" value="1-(5-phosphoribosyl)-5-[(5-phosphoribosylamino)methylideneamino]imidazole-4-carboxamide isomerase"/>
    <property type="match status" value="1"/>
</dbReference>
<dbReference type="PANTHER" id="PTHR43090:SF2">
    <property type="entry name" value="1-(5-PHOSPHORIBOSYL)-5-[(5-PHOSPHORIBOSYLAMINO)METHYLIDENEAMINO] IMIDAZOLE-4-CARBOXAMIDE ISOMERASE"/>
    <property type="match status" value="1"/>
</dbReference>
<dbReference type="GO" id="GO:0000162">
    <property type="term" value="P:L-tryptophan biosynthetic process"/>
    <property type="evidence" value="ECO:0007669"/>
    <property type="project" value="TreeGrafter"/>
</dbReference>
<evidence type="ECO:0000256" key="3">
    <source>
        <dbReference type="ARBA" id="ARBA00005133"/>
    </source>
</evidence>
<evidence type="ECO:0000256" key="5">
    <source>
        <dbReference type="ARBA" id="ARBA00022490"/>
    </source>
</evidence>
<comment type="similarity">
    <text evidence="4 9 10">Belongs to the HisA/HisF family.</text>
</comment>
<keyword evidence="7 9" id="KW-0368">Histidine biosynthesis</keyword>
<evidence type="ECO:0000256" key="2">
    <source>
        <dbReference type="ARBA" id="ARBA00004496"/>
    </source>
</evidence>
<organism evidence="12 13">
    <name type="scientific">bacterium (Candidatus Ratteibacteria) CG15_BIG_FIL_POST_REV_8_21_14_020_41_12</name>
    <dbReference type="NCBI Taxonomy" id="2014291"/>
    <lineage>
        <taxon>Bacteria</taxon>
        <taxon>Candidatus Ratteibacteria</taxon>
    </lineage>
</organism>
<keyword evidence="8 9" id="KW-0413">Isomerase</keyword>
<dbReference type="HAMAP" id="MF_01014">
    <property type="entry name" value="HisA"/>
    <property type="match status" value="1"/>
</dbReference>
<dbReference type="GO" id="GO:0005737">
    <property type="term" value="C:cytoplasm"/>
    <property type="evidence" value="ECO:0007669"/>
    <property type="project" value="UniProtKB-SubCell"/>
</dbReference>
<dbReference type="SUPFAM" id="SSF51366">
    <property type="entry name" value="Ribulose-phoshate binding barrel"/>
    <property type="match status" value="1"/>
</dbReference>
<protein>
    <recommendedName>
        <fullName evidence="9 11">1-(5-phosphoribosyl)-5-[(5-phosphoribosylamino)methylideneamino] imidazole-4-carboxamide isomerase</fullName>
        <ecNumber evidence="9 11">5.3.1.16</ecNumber>
    </recommendedName>
    <alternativeName>
        <fullName evidence="9">Phosphoribosylformimino-5-aminoimidazole carboxamide ribotide isomerase</fullName>
    </alternativeName>
</protein>
<dbReference type="GO" id="GO:0003949">
    <property type="term" value="F:1-(5-phosphoribosyl)-5-[(5-phosphoribosylamino)methylideneamino]imidazole-4-carboxamide isomerase activity"/>
    <property type="evidence" value="ECO:0007669"/>
    <property type="project" value="UniProtKB-UniRule"/>
</dbReference>
<dbReference type="CDD" id="cd04732">
    <property type="entry name" value="HisA"/>
    <property type="match status" value="1"/>
</dbReference>
<evidence type="ECO:0000313" key="12">
    <source>
        <dbReference type="EMBL" id="PIW33279.1"/>
    </source>
</evidence>
<reference evidence="13" key="1">
    <citation type="submission" date="2017-09" db="EMBL/GenBank/DDBJ databases">
        <title>Depth-based differentiation of microbial function through sediment-hosted aquifers and enrichment of novel symbionts in the deep terrestrial subsurface.</title>
        <authorList>
            <person name="Probst A.J."/>
            <person name="Ladd B."/>
            <person name="Jarett J.K."/>
            <person name="Geller-Mcgrath D.E."/>
            <person name="Sieber C.M.K."/>
            <person name="Emerson J.B."/>
            <person name="Anantharaman K."/>
            <person name="Thomas B.C."/>
            <person name="Malmstrom R."/>
            <person name="Stieglmeier M."/>
            <person name="Klingl A."/>
            <person name="Woyke T."/>
            <person name="Ryan C.M."/>
            <person name="Banfield J.F."/>
        </authorList>
    </citation>
    <scope>NUCLEOTIDE SEQUENCE [LARGE SCALE GENOMIC DNA]</scope>
</reference>
<dbReference type="Gene3D" id="3.20.20.70">
    <property type="entry name" value="Aldolase class I"/>
    <property type="match status" value="1"/>
</dbReference>
<dbReference type="InterPro" id="IPR011060">
    <property type="entry name" value="RibuloseP-bd_barrel"/>
</dbReference>
<comment type="catalytic activity">
    <reaction evidence="1 9 11">
        <text>1-(5-phospho-beta-D-ribosyl)-5-[(5-phospho-beta-D-ribosylamino)methylideneamino]imidazole-4-carboxamide = 5-[(5-phospho-1-deoxy-D-ribulos-1-ylimino)methylamino]-1-(5-phospho-beta-D-ribosyl)imidazole-4-carboxamide</text>
        <dbReference type="Rhea" id="RHEA:15469"/>
        <dbReference type="ChEBI" id="CHEBI:58435"/>
        <dbReference type="ChEBI" id="CHEBI:58525"/>
        <dbReference type="EC" id="5.3.1.16"/>
    </reaction>
</comment>